<dbReference type="Pfam" id="PF24179">
    <property type="entry name" value="NTE_Ploop"/>
    <property type="match status" value="1"/>
</dbReference>
<dbReference type="Pfam" id="PF01734">
    <property type="entry name" value="Patatin"/>
    <property type="match status" value="1"/>
</dbReference>
<keyword evidence="8" id="KW-0472">Membrane</keyword>
<dbReference type="GO" id="GO:0016042">
    <property type="term" value="P:lipid catabolic process"/>
    <property type="evidence" value="ECO:0007669"/>
    <property type="project" value="UniProtKB-UniRule"/>
</dbReference>
<dbReference type="CDD" id="cd00038">
    <property type="entry name" value="CAP_ED"/>
    <property type="match status" value="1"/>
</dbReference>
<dbReference type="EMBL" id="RQJO01000007">
    <property type="protein sequence ID" value="RRB07469.1"/>
    <property type="molecule type" value="Genomic_DNA"/>
</dbReference>
<feature type="active site" description="Proton acceptor" evidence="9">
    <location>
        <position position="490"/>
    </location>
</feature>
<dbReference type="InterPro" id="IPR001423">
    <property type="entry name" value="LysoPLipase_patatin_CS"/>
</dbReference>
<keyword evidence="6" id="KW-1133">Transmembrane helix</keyword>
<dbReference type="InterPro" id="IPR018490">
    <property type="entry name" value="cNMP-bd_dom_sf"/>
</dbReference>
<evidence type="ECO:0000256" key="7">
    <source>
        <dbReference type="ARBA" id="ARBA00023098"/>
    </source>
</evidence>
<dbReference type="Gene3D" id="3.40.1090.10">
    <property type="entry name" value="Cytosolic phospholipase A2 catalytic domain"/>
    <property type="match status" value="2"/>
</dbReference>
<protein>
    <submittedName>
        <fullName evidence="12">Phospholipase</fullName>
    </submittedName>
</protein>
<dbReference type="PANTHER" id="PTHR14226:SF29">
    <property type="entry name" value="NEUROPATHY TARGET ESTERASE SWS"/>
    <property type="match status" value="1"/>
</dbReference>
<dbReference type="Proteomes" id="UP000271925">
    <property type="component" value="Unassembled WGS sequence"/>
</dbReference>
<evidence type="ECO:0000259" key="10">
    <source>
        <dbReference type="PROSITE" id="PS50042"/>
    </source>
</evidence>
<comment type="caution">
    <text evidence="12">The sequence shown here is derived from an EMBL/GenBank/DDBJ whole genome shotgun (WGS) entry which is preliminary data.</text>
</comment>
<evidence type="ECO:0000256" key="2">
    <source>
        <dbReference type="ARBA" id="ARBA00006636"/>
    </source>
</evidence>
<evidence type="ECO:0000256" key="8">
    <source>
        <dbReference type="ARBA" id="ARBA00023136"/>
    </source>
</evidence>
<feature type="short sequence motif" description="GXSXG" evidence="9">
    <location>
        <begin position="368"/>
        <end position="372"/>
    </location>
</feature>
<dbReference type="SUPFAM" id="SSF52151">
    <property type="entry name" value="FabD/lysophospholipase-like"/>
    <property type="match status" value="1"/>
</dbReference>
<dbReference type="PROSITE" id="PS51635">
    <property type="entry name" value="PNPLA"/>
    <property type="match status" value="1"/>
</dbReference>
<dbReference type="GO" id="GO:0004622">
    <property type="term" value="F:phosphatidylcholine lysophospholipase activity"/>
    <property type="evidence" value="ECO:0007669"/>
    <property type="project" value="InterPro"/>
</dbReference>
<comment type="subcellular location">
    <subcellularLocation>
        <location evidence="1">Membrane</location>
    </subcellularLocation>
</comment>
<dbReference type="InterPro" id="IPR050301">
    <property type="entry name" value="NTE"/>
</dbReference>
<feature type="short sequence motif" description="GXGXXG" evidence="9">
    <location>
        <begin position="341"/>
        <end position="346"/>
    </location>
</feature>
<dbReference type="PROSITE" id="PS01237">
    <property type="entry name" value="UPF0028"/>
    <property type="match status" value="1"/>
</dbReference>
<keyword evidence="5 9" id="KW-0442">Lipid degradation</keyword>
<keyword evidence="4 9" id="KW-0378">Hydrolase</keyword>
<evidence type="ECO:0000256" key="5">
    <source>
        <dbReference type="ARBA" id="ARBA00022963"/>
    </source>
</evidence>
<keyword evidence="13" id="KW-1185">Reference proteome</keyword>
<feature type="domain" description="PNPLA" evidence="11">
    <location>
        <begin position="337"/>
        <end position="503"/>
    </location>
</feature>
<dbReference type="GO" id="GO:0046470">
    <property type="term" value="P:phosphatidylcholine metabolic process"/>
    <property type="evidence" value="ECO:0007669"/>
    <property type="project" value="InterPro"/>
</dbReference>
<dbReference type="InterPro" id="IPR002641">
    <property type="entry name" value="PNPLA_dom"/>
</dbReference>
<dbReference type="Gene3D" id="2.60.120.10">
    <property type="entry name" value="Jelly Rolls"/>
    <property type="match status" value="1"/>
</dbReference>
<gene>
    <name evidence="12" type="ORF">EHT25_06725</name>
</gene>
<feature type="active site" description="Nucleophile" evidence="9">
    <location>
        <position position="370"/>
    </location>
</feature>
<dbReference type="Pfam" id="PF00027">
    <property type="entry name" value="cNMP_binding"/>
    <property type="match status" value="1"/>
</dbReference>
<evidence type="ECO:0000256" key="1">
    <source>
        <dbReference type="ARBA" id="ARBA00004370"/>
    </source>
</evidence>
<evidence type="ECO:0000256" key="4">
    <source>
        <dbReference type="ARBA" id="ARBA00022801"/>
    </source>
</evidence>
<dbReference type="PANTHER" id="PTHR14226">
    <property type="entry name" value="NEUROPATHY TARGET ESTERASE/SWISS CHEESE D.MELANOGASTER"/>
    <property type="match status" value="1"/>
</dbReference>
<dbReference type="RefSeq" id="WP_124872561.1">
    <property type="nucleotide sequence ID" value="NZ_RQJO01000007.1"/>
</dbReference>
<dbReference type="CDD" id="cd07205">
    <property type="entry name" value="Pat_PNPLA6_PNPLA7_NTE1_like"/>
    <property type="match status" value="1"/>
</dbReference>
<evidence type="ECO:0000256" key="6">
    <source>
        <dbReference type="ARBA" id="ARBA00022989"/>
    </source>
</evidence>
<dbReference type="OrthoDB" id="9770965at2"/>
<dbReference type="GO" id="GO:0016020">
    <property type="term" value="C:membrane"/>
    <property type="evidence" value="ECO:0007669"/>
    <property type="project" value="UniProtKB-SubCell"/>
</dbReference>
<accession>A0A3P1C2J1</accession>
<organism evidence="12 13">
    <name type="scientific">Larkinella rosea</name>
    <dbReference type="NCBI Taxonomy" id="2025312"/>
    <lineage>
        <taxon>Bacteria</taxon>
        <taxon>Pseudomonadati</taxon>
        <taxon>Bacteroidota</taxon>
        <taxon>Cytophagia</taxon>
        <taxon>Cytophagales</taxon>
        <taxon>Spirosomataceae</taxon>
        <taxon>Larkinella</taxon>
    </lineage>
</organism>
<proteinExistence type="inferred from homology"/>
<dbReference type="InterPro" id="IPR014710">
    <property type="entry name" value="RmlC-like_jellyroll"/>
</dbReference>
<dbReference type="PROSITE" id="PS50042">
    <property type="entry name" value="CNMP_BINDING_3"/>
    <property type="match status" value="1"/>
</dbReference>
<evidence type="ECO:0000259" key="11">
    <source>
        <dbReference type="PROSITE" id="PS51635"/>
    </source>
</evidence>
<feature type="short sequence motif" description="DGA/G" evidence="9">
    <location>
        <begin position="490"/>
        <end position="492"/>
    </location>
</feature>
<evidence type="ECO:0000313" key="13">
    <source>
        <dbReference type="Proteomes" id="UP000271925"/>
    </source>
</evidence>
<reference evidence="12 13" key="1">
    <citation type="submission" date="2018-11" db="EMBL/GenBank/DDBJ databases">
        <authorList>
            <person name="Zhou Z."/>
            <person name="Wang G."/>
        </authorList>
    </citation>
    <scope>NUCLEOTIDE SEQUENCE [LARGE SCALE GENOMIC DNA]</scope>
    <source>
        <strain evidence="12 13">KCTC52004</strain>
    </source>
</reference>
<keyword evidence="3" id="KW-0812">Transmembrane</keyword>
<dbReference type="InterPro" id="IPR000595">
    <property type="entry name" value="cNMP-bd_dom"/>
</dbReference>
<dbReference type="InterPro" id="IPR016035">
    <property type="entry name" value="Acyl_Trfase/lysoPLipase"/>
</dbReference>
<evidence type="ECO:0000313" key="12">
    <source>
        <dbReference type="EMBL" id="RRB07469.1"/>
    </source>
</evidence>
<keyword evidence="7 9" id="KW-0443">Lipid metabolism</keyword>
<evidence type="ECO:0000256" key="9">
    <source>
        <dbReference type="PROSITE-ProRule" id="PRU01161"/>
    </source>
</evidence>
<dbReference type="InterPro" id="IPR056556">
    <property type="entry name" value="NTE1_P-loop_dom"/>
</dbReference>
<dbReference type="SUPFAM" id="SSF51206">
    <property type="entry name" value="cAMP-binding domain-like"/>
    <property type="match status" value="1"/>
</dbReference>
<comment type="similarity">
    <text evidence="2">Belongs to the NTE family.</text>
</comment>
<sequence length="622" mass="69435">MATRLNPAQNNLLQTSLTQLFGDFDAPTLATLTPLLEWVEIRGGECLLRQNEPGDSMYFVISGRLQALVTAENGQSRKIGEIMRGETVGETALITNEPRNASVFALRDTVLVRLSKTAFDQVINKHPAVALNMARCIIQRLKKTPFSERFHKKPVNICLLALHTTVDLSGIAQKLHELLRLKGTVLLLTSDQLSQLKTGENDNTADSPLRQFSHRLDDLESQYEYVLLVADPADSGGTLSEWSQFCVHQADDILLLADAQQPSDRSAVEDQLSQKGLINGQAETLILIHPADTLIPRHTSNWLNKRPQIHAHYHIRRDSERDLARLSRILSNTAIGFVLAGGGARGFAHIGVLKALQEYRIPIDFVAGTSVGGLIASAISFDQPAETVRKHARKGALFNPSKDYNFLPLISLIRGQRMEQMIRNTIGDFLGNIEPDIEDSWLTFFTLSSNYTQARPEIHTRGSMIYYLRATTAIPGVFPPIIDGDDFLVDGGSFNNFPADVMSRMPVGKIIGVDLTIDKPRKLTITRIPSPTALLRDRFRAKKQRKYRLPSLSSILLNSTLLYSSSQRGAARQIVDLYFNPDVSRFSLMKWSSYDKIVEKGYEHAMIVLKQMSDTELAAYRS</sequence>
<name>A0A3P1C2J1_9BACT</name>
<dbReference type="SMART" id="SM00100">
    <property type="entry name" value="cNMP"/>
    <property type="match status" value="1"/>
</dbReference>
<feature type="domain" description="Cyclic nucleotide-binding" evidence="10">
    <location>
        <begin position="20"/>
        <end position="123"/>
    </location>
</feature>
<evidence type="ECO:0000256" key="3">
    <source>
        <dbReference type="ARBA" id="ARBA00022692"/>
    </source>
</evidence>
<dbReference type="AlphaFoldDB" id="A0A3P1C2J1"/>